<dbReference type="AlphaFoldDB" id="A0AAN7JMH9"/>
<feature type="region of interest" description="Disordered" evidence="1">
    <location>
        <begin position="521"/>
        <end position="563"/>
    </location>
</feature>
<dbReference type="Pfam" id="PF13178">
    <property type="entry name" value="DUF4005"/>
    <property type="match status" value="1"/>
</dbReference>
<dbReference type="GO" id="GO:0006415">
    <property type="term" value="P:translational termination"/>
    <property type="evidence" value="ECO:0007669"/>
    <property type="project" value="InterPro"/>
</dbReference>
<evidence type="ECO:0000313" key="3">
    <source>
        <dbReference type="EMBL" id="KAK4749873.1"/>
    </source>
</evidence>
<dbReference type="Gene3D" id="3.30.160.20">
    <property type="match status" value="1"/>
</dbReference>
<organism evidence="3 4">
    <name type="scientific">Trapa incisa</name>
    <dbReference type="NCBI Taxonomy" id="236973"/>
    <lineage>
        <taxon>Eukaryota</taxon>
        <taxon>Viridiplantae</taxon>
        <taxon>Streptophyta</taxon>
        <taxon>Embryophyta</taxon>
        <taxon>Tracheophyta</taxon>
        <taxon>Spermatophyta</taxon>
        <taxon>Magnoliopsida</taxon>
        <taxon>eudicotyledons</taxon>
        <taxon>Gunneridae</taxon>
        <taxon>Pentapetalae</taxon>
        <taxon>rosids</taxon>
        <taxon>malvids</taxon>
        <taxon>Myrtales</taxon>
        <taxon>Lythraceae</taxon>
        <taxon>Trapa</taxon>
    </lineage>
</organism>
<name>A0AAN7JMH9_9MYRT</name>
<dbReference type="PROSITE" id="PS50096">
    <property type="entry name" value="IQ"/>
    <property type="match status" value="1"/>
</dbReference>
<feature type="compositionally biased region" description="Basic and acidic residues" evidence="1">
    <location>
        <begin position="538"/>
        <end position="563"/>
    </location>
</feature>
<keyword evidence="4" id="KW-1185">Reference proteome</keyword>
<feature type="region of interest" description="Disordered" evidence="1">
    <location>
        <begin position="620"/>
        <end position="646"/>
    </location>
</feature>
<sequence length="731" mass="82354">MSSDCLWEPICSAHYPSLSGLRSADPSVPFHRLFSIGRAASKLRKRVRPPPPRLSLDSLDFIIDIRAPGLPIATLVKPGDELRLEVGPNNLFQFDLRNPKPESHSVEEMPFRRAMQRMAKMAAEAVRPRAMPEPTWLSSSIASRINTGRLRGSSVRACSSIDGKSKAYRELGLFSLKKKIEDAVLRAELMATSALELEEARRIKQEEMIRNYDLWDDPTKSNDILVKLADTARAVDALKDLAYKAEEAKLITQLAEMDAINYGLVEQAYSASLDVAKSLDQYEMLKLLKGPYDAEGASLEIKAGPGGMHNEHWAQELLNMYLKWAEKQGCRGRIIRKGGSKNGGISSATLEFEFGYAYGYLRGERGVHCMLRSSEKEVYTAAVDLIPLFLGTSLDLHIDEEDLIVLCPSSPEEELCGQSRVIIQHAPTGIIVESSGERSRFGNKMKALNRLRARLLVIASEQRVSNVTNIRREDIIDVWTSQWEGREHYIPRSEIQARKALRALKGVARLQAVAGGHVARRRILPKARRKPPSNGNKELSRAKREPEAVTKETKDEFNSPRNWDRRSYLKPEIEASWLRNEAVDKWGRMKKYSYSFQEGRRNPQMTEEWMMMPIKDRGRRSCRLKQPPPPAEPTSSNGDNKPERATGRKTVFSDHTAGEIHLGEALNIITPRSLPRRSFCQVKRLSVAVDDSNLPCSLVFPTYMAITESARAKSRSMSTPRQRIGHLDACN</sequence>
<feature type="domain" description="Peptide chain release factor" evidence="2">
    <location>
        <begin position="253"/>
        <end position="364"/>
    </location>
</feature>
<dbReference type="EMBL" id="JAXIOK010000018">
    <property type="protein sequence ID" value="KAK4749873.1"/>
    <property type="molecule type" value="Genomic_DNA"/>
</dbReference>
<comment type="caution">
    <text evidence="3">The sequence shown here is derived from an EMBL/GenBank/DDBJ whole genome shotgun (WGS) entry which is preliminary data.</text>
</comment>
<dbReference type="InterPro" id="IPR025064">
    <property type="entry name" value="DUF4005"/>
</dbReference>
<dbReference type="SUPFAM" id="SSF75620">
    <property type="entry name" value="Release factor"/>
    <property type="match status" value="1"/>
</dbReference>
<proteinExistence type="predicted"/>
<dbReference type="Pfam" id="PF03462">
    <property type="entry name" value="PCRF"/>
    <property type="match status" value="1"/>
</dbReference>
<dbReference type="Gene3D" id="3.30.70.1660">
    <property type="match status" value="1"/>
</dbReference>
<evidence type="ECO:0000313" key="4">
    <source>
        <dbReference type="Proteomes" id="UP001345219"/>
    </source>
</evidence>
<dbReference type="SMART" id="SM00937">
    <property type="entry name" value="PCRF"/>
    <property type="match status" value="1"/>
</dbReference>
<reference evidence="3 4" key="1">
    <citation type="journal article" date="2023" name="Hortic Res">
        <title>Pangenome of water caltrop reveals structural variations and asymmetric subgenome divergence after allopolyploidization.</title>
        <authorList>
            <person name="Zhang X."/>
            <person name="Chen Y."/>
            <person name="Wang L."/>
            <person name="Yuan Y."/>
            <person name="Fang M."/>
            <person name="Shi L."/>
            <person name="Lu R."/>
            <person name="Comes H.P."/>
            <person name="Ma Y."/>
            <person name="Chen Y."/>
            <person name="Huang G."/>
            <person name="Zhou Y."/>
            <person name="Zheng Z."/>
            <person name="Qiu Y."/>
        </authorList>
    </citation>
    <scope>NUCLEOTIDE SEQUENCE [LARGE SCALE GENOMIC DNA]</scope>
    <source>
        <tissue evidence="3">Roots</tissue>
    </source>
</reference>
<feature type="compositionally biased region" description="Basic residues" evidence="1">
    <location>
        <begin position="521"/>
        <end position="531"/>
    </location>
</feature>
<evidence type="ECO:0000256" key="1">
    <source>
        <dbReference type="SAM" id="MobiDB-lite"/>
    </source>
</evidence>
<evidence type="ECO:0000259" key="2">
    <source>
        <dbReference type="SMART" id="SM00937"/>
    </source>
</evidence>
<accession>A0AAN7JMH9</accession>
<dbReference type="Proteomes" id="UP001345219">
    <property type="component" value="Chromosome 21"/>
</dbReference>
<dbReference type="PANTHER" id="PTHR43116">
    <property type="entry name" value="PEPTIDE CHAIN RELEASE FACTOR 2"/>
    <property type="match status" value="1"/>
</dbReference>
<dbReference type="InterPro" id="IPR045853">
    <property type="entry name" value="Pep_chain_release_fac_I_sf"/>
</dbReference>
<gene>
    <name evidence="3" type="ORF">SAY87_027322</name>
</gene>
<dbReference type="PANTHER" id="PTHR43116:SF4">
    <property type="entry name" value="PEPTIDE CHAIN RELEASE FACTOR PRFB3, CHLOROPLASTIC"/>
    <property type="match status" value="1"/>
</dbReference>
<protein>
    <recommendedName>
        <fullName evidence="2">Peptide chain release factor domain-containing protein</fullName>
    </recommendedName>
</protein>
<dbReference type="InterPro" id="IPR005139">
    <property type="entry name" value="PCRF"/>
</dbReference>